<gene>
    <name evidence="1" type="ORF">RF11_08724</name>
</gene>
<evidence type="ECO:0000313" key="1">
    <source>
        <dbReference type="EMBL" id="KII63732.1"/>
    </source>
</evidence>
<keyword evidence="2" id="KW-1185">Reference proteome</keyword>
<organism evidence="1 2">
    <name type="scientific">Thelohanellus kitauei</name>
    <name type="common">Myxosporean</name>
    <dbReference type="NCBI Taxonomy" id="669202"/>
    <lineage>
        <taxon>Eukaryota</taxon>
        <taxon>Metazoa</taxon>
        <taxon>Cnidaria</taxon>
        <taxon>Myxozoa</taxon>
        <taxon>Myxosporea</taxon>
        <taxon>Bivalvulida</taxon>
        <taxon>Platysporina</taxon>
        <taxon>Myxobolidae</taxon>
        <taxon>Thelohanellus</taxon>
    </lineage>
</organism>
<dbReference type="EMBL" id="JWZT01004603">
    <property type="protein sequence ID" value="KII63732.1"/>
    <property type="molecule type" value="Genomic_DNA"/>
</dbReference>
<dbReference type="AlphaFoldDB" id="A0A0C2J3S2"/>
<sequence length="238" mass="28433">MTAHYTDEESIQRREMRTYHLLRETKKCPNTLRNIVIYLSMYRGEEPFTEFHFIINTISIQKVHIIYDEYKVTNVFLYFENYGTMVINYNKRFYDNHSSDFILIYQLWNKNLTNSRHALSLRLTPLSFPRFNVWPVLYGKFIKLDNKVKRKLLVQNKMDKFARFQFGRPVPYRTRELDGQKPKERGISTHFEGQDDYESLYDKKALIGLLHSKGCSKTYMAYFIHVICSSIEVADSGE</sequence>
<protein>
    <submittedName>
        <fullName evidence="1">Uncharacterized protein</fullName>
    </submittedName>
</protein>
<comment type="caution">
    <text evidence="1">The sequence shown here is derived from an EMBL/GenBank/DDBJ whole genome shotgun (WGS) entry which is preliminary data.</text>
</comment>
<proteinExistence type="predicted"/>
<dbReference type="Proteomes" id="UP000031668">
    <property type="component" value="Unassembled WGS sequence"/>
</dbReference>
<accession>A0A0C2J3S2</accession>
<evidence type="ECO:0000313" key="2">
    <source>
        <dbReference type="Proteomes" id="UP000031668"/>
    </source>
</evidence>
<reference evidence="1 2" key="1">
    <citation type="journal article" date="2014" name="Genome Biol. Evol.">
        <title>The genome of the myxosporean Thelohanellus kitauei shows adaptations to nutrient acquisition within its fish host.</title>
        <authorList>
            <person name="Yang Y."/>
            <person name="Xiong J."/>
            <person name="Zhou Z."/>
            <person name="Huo F."/>
            <person name="Miao W."/>
            <person name="Ran C."/>
            <person name="Liu Y."/>
            <person name="Zhang J."/>
            <person name="Feng J."/>
            <person name="Wang M."/>
            <person name="Wang M."/>
            <person name="Wang L."/>
            <person name="Yao B."/>
        </authorList>
    </citation>
    <scope>NUCLEOTIDE SEQUENCE [LARGE SCALE GENOMIC DNA]</scope>
    <source>
        <strain evidence="1">Wuqing</strain>
    </source>
</reference>
<name>A0A0C2J3S2_THEKT</name>